<dbReference type="Pfam" id="PF08265">
    <property type="entry name" value="YL1_C"/>
    <property type="match status" value="1"/>
</dbReference>
<dbReference type="PANTHER" id="PTHR13275">
    <property type="entry name" value="YL-1 PROTEIN TRANSCRIPTION FACTOR-LIKE 1"/>
    <property type="match status" value="1"/>
</dbReference>
<feature type="compositionally biased region" description="Low complexity" evidence="2">
    <location>
        <begin position="389"/>
        <end position="399"/>
    </location>
</feature>
<evidence type="ECO:0000313" key="4">
    <source>
        <dbReference type="EMBL" id="PHJ15186.1"/>
    </source>
</evidence>
<feature type="compositionally biased region" description="Basic and acidic residues" evidence="2">
    <location>
        <begin position="375"/>
        <end position="388"/>
    </location>
</feature>
<comment type="caution">
    <text evidence="4">The sequence shown here is derived from an EMBL/GenBank/DDBJ whole genome shotgun (WGS) entry which is preliminary data.</text>
</comment>
<proteinExistence type="inferred from homology"/>
<feature type="region of interest" description="Disordered" evidence="2">
    <location>
        <begin position="106"/>
        <end position="243"/>
    </location>
</feature>
<keyword evidence="5" id="KW-1185">Reference proteome</keyword>
<feature type="compositionally biased region" description="Acidic residues" evidence="2">
    <location>
        <begin position="33"/>
        <end position="59"/>
    </location>
</feature>
<organism evidence="4 5">
    <name type="scientific">Cystoisospora suis</name>
    <dbReference type="NCBI Taxonomy" id="483139"/>
    <lineage>
        <taxon>Eukaryota</taxon>
        <taxon>Sar</taxon>
        <taxon>Alveolata</taxon>
        <taxon>Apicomplexa</taxon>
        <taxon>Conoidasida</taxon>
        <taxon>Coccidia</taxon>
        <taxon>Eucoccidiorida</taxon>
        <taxon>Eimeriorina</taxon>
        <taxon>Sarcocystidae</taxon>
        <taxon>Cystoisospora</taxon>
    </lineage>
</organism>
<dbReference type="Pfam" id="PF05764">
    <property type="entry name" value="YL1"/>
    <property type="match status" value="1"/>
</dbReference>
<dbReference type="PANTHER" id="PTHR13275:SF4">
    <property type="entry name" value="VACUOLAR PROTEIN SORTING-ASSOCIATED PROTEIN 72 HOMOLOG"/>
    <property type="match status" value="1"/>
</dbReference>
<accession>A0A2C6KFS6</accession>
<evidence type="ECO:0000259" key="3">
    <source>
        <dbReference type="SMART" id="SM00993"/>
    </source>
</evidence>
<name>A0A2C6KFS6_9APIC</name>
<dbReference type="Proteomes" id="UP000221165">
    <property type="component" value="Unassembled WGS sequence"/>
</dbReference>
<evidence type="ECO:0000256" key="2">
    <source>
        <dbReference type="SAM" id="MobiDB-lite"/>
    </source>
</evidence>
<dbReference type="RefSeq" id="XP_067916920.1">
    <property type="nucleotide sequence ID" value="XM_068071104.1"/>
</dbReference>
<protein>
    <submittedName>
        <fullName evidence="4">Yl1 nuclear protein c-terminal domain-containing protein</fullName>
    </submittedName>
</protein>
<feature type="compositionally biased region" description="Acidic residues" evidence="2">
    <location>
        <begin position="427"/>
        <end position="436"/>
    </location>
</feature>
<dbReference type="AlphaFoldDB" id="A0A2C6KFS6"/>
<evidence type="ECO:0000256" key="1">
    <source>
        <dbReference type="ARBA" id="ARBA00006832"/>
    </source>
</evidence>
<dbReference type="InterPro" id="IPR013272">
    <property type="entry name" value="Vps72/YL1_C"/>
</dbReference>
<dbReference type="InterPro" id="IPR046757">
    <property type="entry name" value="YL1_N"/>
</dbReference>
<dbReference type="VEuPathDB" id="ToxoDB:CSUI_011003"/>
<feature type="domain" description="Vps72/YL1 C-terminal" evidence="3">
    <location>
        <begin position="464"/>
        <end position="493"/>
    </location>
</feature>
<feature type="compositionally biased region" description="Basic and acidic residues" evidence="2">
    <location>
        <begin position="410"/>
        <end position="426"/>
    </location>
</feature>
<evidence type="ECO:0000313" key="5">
    <source>
        <dbReference type="Proteomes" id="UP000221165"/>
    </source>
</evidence>
<feature type="compositionally biased region" description="Basic and acidic residues" evidence="2">
    <location>
        <begin position="177"/>
        <end position="199"/>
    </location>
</feature>
<feature type="compositionally biased region" description="Basic residues" evidence="2">
    <location>
        <begin position="594"/>
        <end position="608"/>
    </location>
</feature>
<reference evidence="4 5" key="1">
    <citation type="journal article" date="2017" name="Int. J. Parasitol.">
        <title>The genome of the protozoan parasite Cystoisospora suis and a reverse vaccinology approach to identify vaccine candidates.</title>
        <authorList>
            <person name="Palmieri N."/>
            <person name="Shrestha A."/>
            <person name="Ruttkowski B."/>
            <person name="Beck T."/>
            <person name="Vogl C."/>
            <person name="Tomley F."/>
            <person name="Blake D.P."/>
            <person name="Joachim A."/>
        </authorList>
    </citation>
    <scope>NUCLEOTIDE SEQUENCE [LARGE SCALE GENOMIC DNA]</scope>
    <source>
        <strain evidence="4 5">Wien I</strain>
    </source>
</reference>
<sequence>MKKEHQPKGAEEDGEAAGGEVENVDSNLSEGALEQEEAGGSDTDDENGEDSSSEEEEEVGVALQLPKRATRGQAYQRLVGDALRDDQEFWGHDTWAEEEEDADYICSEGEEVYEDIVDSDFDKAEEDSDSSAEEEEENKRKKGKRAGGRGAGEAGDIVEDDEELAQKRKKRNAYQDLWKKKQKQQEKQARAQATKDQKRVKGSRAPGGEEGDGDKRKTAVVQEKIGETSPQRRTRDSTRQHTQLVARRLEAEKALQQKRKTKKTAWSESGATFREPSLEEHLAEARLTEARNVASLVELQEKEEARKLRYVDMNKRVYKGDFDTYISWASWLIVGDAPAEEETAPVTDQSSSCPGTGAAGTKEEDKSGVGFNGQERGDKTEQESKEGAEAAPTEAGPEGVFKSGEVKGSATDKKEDSGGQKEKKDDEEAEDGGGDDYAMELRMFTDGKFPEIYHQQPLSPPPRFVCPISGLEAKYVDPLSGVRYATTHAFKCIREAYHCLREKQVYQALQDTKEMLDEYARSTEISAISTPQGLEHTVSFSTVSASDLCTSPTYSALSQNEKGTKRSLSASVHNAGAGLGELWMPGAEEAGERRRNKKPRGHSRGGRGRKVDGKEKNRRSHDSAGC</sequence>
<feature type="region of interest" description="Disordered" evidence="2">
    <location>
        <begin position="583"/>
        <end position="626"/>
    </location>
</feature>
<feature type="region of interest" description="Disordered" evidence="2">
    <location>
        <begin position="342"/>
        <end position="436"/>
    </location>
</feature>
<dbReference type="GO" id="GO:0005634">
    <property type="term" value="C:nucleus"/>
    <property type="evidence" value="ECO:0007669"/>
    <property type="project" value="TreeGrafter"/>
</dbReference>
<feature type="region of interest" description="Disordered" evidence="2">
    <location>
        <begin position="1"/>
        <end position="72"/>
    </location>
</feature>
<gene>
    <name evidence="4" type="ORF">CSUI_011003</name>
</gene>
<feature type="compositionally biased region" description="Acidic residues" evidence="2">
    <location>
        <begin position="106"/>
        <end position="136"/>
    </location>
</feature>
<dbReference type="OrthoDB" id="49520at2759"/>
<feature type="compositionally biased region" description="Basic and acidic residues" evidence="2">
    <location>
        <begin position="1"/>
        <end position="11"/>
    </location>
</feature>
<dbReference type="SMART" id="SM00993">
    <property type="entry name" value="YL1_C"/>
    <property type="match status" value="1"/>
</dbReference>
<comment type="similarity">
    <text evidence="1">Belongs to the VPS72/YL1 family.</text>
</comment>
<dbReference type="EMBL" id="MIGC01009204">
    <property type="protein sequence ID" value="PHJ15186.1"/>
    <property type="molecule type" value="Genomic_DNA"/>
</dbReference>
<dbReference type="GeneID" id="94434315"/>